<dbReference type="AlphaFoldDB" id="A0A9P0NYQ1"/>
<evidence type="ECO:0000313" key="1">
    <source>
        <dbReference type="EMBL" id="CAH1964362.1"/>
    </source>
</evidence>
<sequence>MQCKGDSQGELRYSNVFILRTKAPILVGKPQLDRAPALLFIARRRKDSCYLKSMCGSRQLHSRPLLSGLGALSGIEEPATTDM</sequence>
<reference evidence="1" key="1">
    <citation type="submission" date="2022-03" db="EMBL/GenBank/DDBJ databases">
        <authorList>
            <person name="Sayadi A."/>
        </authorList>
    </citation>
    <scope>NUCLEOTIDE SEQUENCE</scope>
</reference>
<evidence type="ECO:0000313" key="2">
    <source>
        <dbReference type="Proteomes" id="UP001152888"/>
    </source>
</evidence>
<dbReference type="Proteomes" id="UP001152888">
    <property type="component" value="Unassembled WGS sequence"/>
</dbReference>
<protein>
    <submittedName>
        <fullName evidence="1">Uncharacterized protein</fullName>
    </submittedName>
</protein>
<accession>A0A9P0NYQ1</accession>
<organism evidence="1 2">
    <name type="scientific">Acanthoscelides obtectus</name>
    <name type="common">Bean weevil</name>
    <name type="synonym">Bruchus obtectus</name>
    <dbReference type="NCBI Taxonomy" id="200917"/>
    <lineage>
        <taxon>Eukaryota</taxon>
        <taxon>Metazoa</taxon>
        <taxon>Ecdysozoa</taxon>
        <taxon>Arthropoda</taxon>
        <taxon>Hexapoda</taxon>
        <taxon>Insecta</taxon>
        <taxon>Pterygota</taxon>
        <taxon>Neoptera</taxon>
        <taxon>Endopterygota</taxon>
        <taxon>Coleoptera</taxon>
        <taxon>Polyphaga</taxon>
        <taxon>Cucujiformia</taxon>
        <taxon>Chrysomeloidea</taxon>
        <taxon>Chrysomelidae</taxon>
        <taxon>Bruchinae</taxon>
        <taxon>Bruchini</taxon>
        <taxon>Acanthoscelides</taxon>
    </lineage>
</organism>
<proteinExistence type="predicted"/>
<gene>
    <name evidence="1" type="ORF">ACAOBT_LOCUS5765</name>
</gene>
<comment type="caution">
    <text evidence="1">The sequence shown here is derived from an EMBL/GenBank/DDBJ whole genome shotgun (WGS) entry which is preliminary data.</text>
</comment>
<dbReference type="OrthoDB" id="365077at2759"/>
<dbReference type="EMBL" id="CAKOFQ010006714">
    <property type="protein sequence ID" value="CAH1964362.1"/>
    <property type="molecule type" value="Genomic_DNA"/>
</dbReference>
<keyword evidence="2" id="KW-1185">Reference proteome</keyword>
<name>A0A9P0NYQ1_ACAOB</name>